<dbReference type="Proteomes" id="UP000198870">
    <property type="component" value="Unassembled WGS sequence"/>
</dbReference>
<dbReference type="AlphaFoldDB" id="A0A1G5G2T6"/>
<evidence type="ECO:0000313" key="1">
    <source>
        <dbReference type="EMBL" id="SCY45886.1"/>
    </source>
</evidence>
<protein>
    <submittedName>
        <fullName evidence="1">Phage tail protein (Tail_P2_I)</fullName>
    </submittedName>
</protein>
<organism evidence="1 2">
    <name type="scientific">Desulfoluna spongiiphila</name>
    <dbReference type="NCBI Taxonomy" id="419481"/>
    <lineage>
        <taxon>Bacteria</taxon>
        <taxon>Pseudomonadati</taxon>
        <taxon>Thermodesulfobacteriota</taxon>
        <taxon>Desulfobacteria</taxon>
        <taxon>Desulfobacterales</taxon>
        <taxon>Desulfolunaceae</taxon>
        <taxon>Desulfoluna</taxon>
    </lineage>
</organism>
<gene>
    <name evidence="1" type="ORF">SAMN05216233_109180</name>
</gene>
<reference evidence="1 2" key="1">
    <citation type="submission" date="2016-10" db="EMBL/GenBank/DDBJ databases">
        <authorList>
            <person name="de Groot N.N."/>
        </authorList>
    </citation>
    <scope>NUCLEOTIDE SEQUENCE [LARGE SCALE GENOMIC DNA]</scope>
    <source>
        <strain evidence="1 2">AA1</strain>
    </source>
</reference>
<sequence length="180" mass="21008">MTELPAFDLPVWMNKGQVAKLAAAAHRWFTRLGEWALWPLKQLDPMTCREAVLELIAWQRDITRFKGEPLDLFRLRVRYAYANARDAGSVEGFKQIFERLGVGYVELEERMPGRDWDVVAIRLSDNQLAQNESLLSTLIQHYGRTCRRYEWKIITTIPMEIQVVEFSNDHLTETAILEEP</sequence>
<accession>A0A1G5G2T6</accession>
<dbReference type="STRING" id="419481.SAMN05216233_109180"/>
<proteinExistence type="predicted"/>
<dbReference type="RefSeq" id="WP_092211239.1">
    <property type="nucleotide sequence ID" value="NZ_FMUX01000009.1"/>
</dbReference>
<dbReference type="EMBL" id="FMUX01000009">
    <property type="protein sequence ID" value="SCY45886.1"/>
    <property type="molecule type" value="Genomic_DNA"/>
</dbReference>
<dbReference type="InterPro" id="IPR006521">
    <property type="entry name" value="Tail_protein_I"/>
</dbReference>
<dbReference type="Pfam" id="PF09684">
    <property type="entry name" value="Tail_P2_I"/>
    <property type="match status" value="1"/>
</dbReference>
<evidence type="ECO:0000313" key="2">
    <source>
        <dbReference type="Proteomes" id="UP000198870"/>
    </source>
</evidence>
<name>A0A1G5G2T6_9BACT</name>
<dbReference type="OrthoDB" id="5457379at2"/>
<keyword evidence="2" id="KW-1185">Reference proteome</keyword>